<gene>
    <name evidence="8 10" type="primary">queE</name>
    <name evidence="10" type="ORF">MFFC18_49530</name>
</gene>
<evidence type="ECO:0000256" key="1">
    <source>
        <dbReference type="ARBA" id="ARBA00022485"/>
    </source>
</evidence>
<comment type="cofactor">
    <cofactor evidence="8">
        <name>S-adenosyl-L-methionine</name>
        <dbReference type="ChEBI" id="CHEBI:59789"/>
    </cofactor>
    <text evidence="8">Binds 1 S-adenosyl-L-methionine per subunit.</text>
</comment>
<evidence type="ECO:0000256" key="6">
    <source>
        <dbReference type="ARBA" id="ARBA00023014"/>
    </source>
</evidence>
<protein>
    <recommendedName>
        <fullName evidence="8">7-carboxy-7-deazaguanine synthase</fullName>
        <shortName evidence="8">CDG synthase</shortName>
        <ecNumber evidence="8">4.3.99.3</ecNumber>
    </recommendedName>
    <alternativeName>
        <fullName evidence="8">Queuosine biosynthesis protein QueE</fullName>
    </alternativeName>
</protein>
<comment type="function">
    <text evidence="8">Catalyzes the complex heterocyclic radical-mediated conversion of 6-carboxy-5,6,7,8-tetrahydropterin (CPH4) to 7-carboxy-7-deazaguanine (CDG), a step common to the biosynthetic pathways of all 7-deazapurine-containing compounds.</text>
</comment>
<dbReference type="UniPathway" id="UPA00391"/>
<dbReference type="PROSITE" id="PS51918">
    <property type="entry name" value="RADICAL_SAM"/>
    <property type="match status" value="1"/>
</dbReference>
<dbReference type="PIRSF" id="PIRSF000370">
    <property type="entry name" value="QueE"/>
    <property type="match status" value="1"/>
</dbReference>
<feature type="domain" description="Radical SAM core" evidence="9">
    <location>
        <begin position="16"/>
        <end position="229"/>
    </location>
</feature>
<keyword evidence="1 8" id="KW-0004">4Fe-4S</keyword>
<keyword evidence="8" id="KW-0671">Queuosine biosynthesis</keyword>
<feature type="binding site" evidence="8">
    <location>
        <begin position="131"/>
        <end position="133"/>
    </location>
    <ligand>
        <name>S-adenosyl-L-methionine</name>
        <dbReference type="ChEBI" id="CHEBI:59789"/>
    </ligand>
</feature>
<reference evidence="10 11" key="1">
    <citation type="submission" date="2019-08" db="EMBL/GenBank/DDBJ databases">
        <title>Deep-cultivation of Planctomycetes and their phenomic and genomic characterization uncovers novel biology.</title>
        <authorList>
            <person name="Wiegand S."/>
            <person name="Jogler M."/>
            <person name="Boedeker C."/>
            <person name="Pinto D."/>
            <person name="Vollmers J."/>
            <person name="Rivas-Marin E."/>
            <person name="Kohn T."/>
            <person name="Peeters S.H."/>
            <person name="Heuer A."/>
            <person name="Rast P."/>
            <person name="Oberbeckmann S."/>
            <person name="Bunk B."/>
            <person name="Jeske O."/>
            <person name="Meyerdierks A."/>
            <person name="Storesund J.E."/>
            <person name="Kallscheuer N."/>
            <person name="Luecker S."/>
            <person name="Lage O.M."/>
            <person name="Pohl T."/>
            <person name="Merkel B.J."/>
            <person name="Hornburger P."/>
            <person name="Mueller R.-W."/>
            <person name="Bruemmer F."/>
            <person name="Labrenz M."/>
            <person name="Spormann A.M."/>
            <person name="Op den Camp H."/>
            <person name="Overmann J."/>
            <person name="Amann R."/>
            <person name="Jetten M.S.M."/>
            <person name="Mascher T."/>
            <person name="Medema M.H."/>
            <person name="Devos D.P."/>
            <person name="Kaster A.-K."/>
            <person name="Ovreas L."/>
            <person name="Rohde M."/>
            <person name="Galperin M.Y."/>
            <person name="Jogler C."/>
        </authorList>
    </citation>
    <scope>NUCLEOTIDE SEQUENCE [LARGE SCALE GENOMIC DNA]</scope>
    <source>
        <strain evidence="10 11">FC18</strain>
    </source>
</reference>
<comment type="cofactor">
    <cofactor evidence="8">
        <name>[4Fe-4S] cluster</name>
        <dbReference type="ChEBI" id="CHEBI:49883"/>
    </cofactor>
    <text evidence="8">Binds 1 [4Fe-4S] cluster. The cluster is coordinated with 3 cysteines and an exchangeable S-adenosyl-L-methionine.</text>
</comment>
<dbReference type="AlphaFoldDB" id="A0A5B9PIA6"/>
<dbReference type="CDD" id="cd01335">
    <property type="entry name" value="Radical_SAM"/>
    <property type="match status" value="1"/>
</dbReference>
<dbReference type="STRING" id="980251.GCA_001642875_04912"/>
<dbReference type="OrthoDB" id="9792276at2"/>
<evidence type="ECO:0000256" key="5">
    <source>
        <dbReference type="ARBA" id="ARBA00023004"/>
    </source>
</evidence>
<comment type="subunit">
    <text evidence="8">Homodimer.</text>
</comment>
<evidence type="ECO:0000256" key="3">
    <source>
        <dbReference type="ARBA" id="ARBA00022723"/>
    </source>
</evidence>
<comment type="catalytic activity">
    <reaction evidence="8">
        <text>6-carboxy-5,6,7,8-tetrahydropterin + H(+) = 7-carboxy-7-carbaguanine + NH4(+)</text>
        <dbReference type="Rhea" id="RHEA:27974"/>
        <dbReference type="ChEBI" id="CHEBI:15378"/>
        <dbReference type="ChEBI" id="CHEBI:28938"/>
        <dbReference type="ChEBI" id="CHEBI:61032"/>
        <dbReference type="ChEBI" id="CHEBI:61036"/>
        <dbReference type="EC" id="4.3.99.3"/>
    </reaction>
</comment>
<comment type="caution">
    <text evidence="8">Lacks conserved residue(s) required for the propagation of feature annotation.</text>
</comment>
<evidence type="ECO:0000313" key="11">
    <source>
        <dbReference type="Proteomes" id="UP000322214"/>
    </source>
</evidence>
<feature type="binding site" evidence="8">
    <location>
        <position position="29"/>
    </location>
    <ligand>
        <name>[4Fe-4S] cluster</name>
        <dbReference type="ChEBI" id="CHEBI:49883"/>
        <note>4Fe-4S-S-AdoMet</note>
    </ligand>
</feature>
<evidence type="ECO:0000256" key="8">
    <source>
        <dbReference type="HAMAP-Rule" id="MF_00917"/>
    </source>
</evidence>
<sequence>MLISEIYLSRQGEGRLTGTPSVFVRTSGCNLRCDFCDTPFTSWKPEGTQQSVSEVVDSVAQAASGPLPSRSGIEDQFDGPAAHVVLTGGEPMLAKEIESLCAALADATFHITIETAGTLDRMVDCDLMSISPKLSNSKPTEQRAGQWAAKHEATRYRPDVVASLVARHDYQLKFVVACETDVLEIESFLAEVGEIDRTKVLLMPEGIDAATLADRAQWLEPLCNDRGFSFCPRQHIFWYGNKRAT</sequence>
<feature type="binding site" evidence="8">
    <location>
        <begin position="10"/>
        <end position="12"/>
    </location>
    <ligand>
        <name>substrate</name>
    </ligand>
</feature>
<dbReference type="EC" id="4.3.99.3" evidence="8"/>
<comment type="similarity">
    <text evidence="8">Belongs to the radical SAM superfamily. 7-carboxy-7-deazaguanine synthase family.</text>
</comment>
<dbReference type="GO" id="GO:0000287">
    <property type="term" value="F:magnesium ion binding"/>
    <property type="evidence" value="ECO:0007669"/>
    <property type="project" value="UniProtKB-UniRule"/>
</dbReference>
<dbReference type="Proteomes" id="UP000322214">
    <property type="component" value="Chromosome"/>
</dbReference>
<dbReference type="PANTHER" id="PTHR42836">
    <property type="entry name" value="7-CARBOXY-7-DEAZAGUANINE SYNTHASE"/>
    <property type="match status" value="1"/>
</dbReference>
<keyword evidence="4 8" id="KW-0460">Magnesium</keyword>
<dbReference type="SFLD" id="SFLDS00029">
    <property type="entry name" value="Radical_SAM"/>
    <property type="match status" value="1"/>
</dbReference>
<dbReference type="Gene3D" id="3.20.20.70">
    <property type="entry name" value="Aldolase class I"/>
    <property type="match status" value="1"/>
</dbReference>
<evidence type="ECO:0000259" key="9">
    <source>
        <dbReference type="PROSITE" id="PS51918"/>
    </source>
</evidence>
<dbReference type="InterPro" id="IPR058240">
    <property type="entry name" value="rSAM_sf"/>
</dbReference>
<evidence type="ECO:0000256" key="7">
    <source>
        <dbReference type="ARBA" id="ARBA00023239"/>
    </source>
</evidence>
<dbReference type="InterPro" id="IPR024924">
    <property type="entry name" value="7-CO-7-deazaguanine_synth-like"/>
</dbReference>
<feature type="binding site" evidence="8">
    <location>
        <position position="25"/>
    </location>
    <ligand>
        <name>substrate</name>
    </ligand>
</feature>
<accession>A0A5B9PIA6</accession>
<dbReference type="HAMAP" id="MF_00917">
    <property type="entry name" value="QueE"/>
    <property type="match status" value="1"/>
</dbReference>
<dbReference type="PANTHER" id="PTHR42836:SF1">
    <property type="entry name" value="7-CARBOXY-7-DEAZAGUANINE SYNTHASE"/>
    <property type="match status" value="1"/>
</dbReference>
<dbReference type="EMBL" id="CP042912">
    <property type="protein sequence ID" value="QEG25030.1"/>
    <property type="molecule type" value="Genomic_DNA"/>
</dbReference>
<keyword evidence="7 8" id="KW-0456">Lyase</keyword>
<dbReference type="GO" id="GO:0008616">
    <property type="term" value="P:tRNA queuosine(34) biosynthetic process"/>
    <property type="evidence" value="ECO:0007669"/>
    <property type="project" value="UniProtKB-UniRule"/>
</dbReference>
<keyword evidence="2 8" id="KW-0949">S-adenosyl-L-methionine</keyword>
<dbReference type="GO" id="GO:0016840">
    <property type="term" value="F:carbon-nitrogen lyase activity"/>
    <property type="evidence" value="ECO:0007669"/>
    <property type="project" value="UniProtKB-UniRule"/>
</dbReference>
<feature type="binding site" evidence="8">
    <location>
        <position position="36"/>
    </location>
    <ligand>
        <name>[4Fe-4S] cluster</name>
        <dbReference type="ChEBI" id="CHEBI:49883"/>
        <note>4Fe-4S-S-AdoMet</note>
    </ligand>
</feature>
<dbReference type="KEGG" id="mff:MFFC18_49530"/>
<dbReference type="InterPro" id="IPR007197">
    <property type="entry name" value="rSAM"/>
</dbReference>
<proteinExistence type="inferred from homology"/>
<keyword evidence="11" id="KW-1185">Reference proteome</keyword>
<dbReference type="SUPFAM" id="SSF102114">
    <property type="entry name" value="Radical SAM enzymes"/>
    <property type="match status" value="1"/>
</dbReference>
<keyword evidence="3 8" id="KW-0479">Metal-binding</keyword>
<comment type="cofactor">
    <cofactor evidence="8">
        <name>Mg(2+)</name>
        <dbReference type="ChEBI" id="CHEBI:18420"/>
    </cofactor>
</comment>
<organism evidence="10 11">
    <name type="scientific">Mariniblastus fucicola</name>
    <dbReference type="NCBI Taxonomy" id="980251"/>
    <lineage>
        <taxon>Bacteria</taxon>
        <taxon>Pseudomonadati</taxon>
        <taxon>Planctomycetota</taxon>
        <taxon>Planctomycetia</taxon>
        <taxon>Pirellulales</taxon>
        <taxon>Pirellulaceae</taxon>
        <taxon>Mariniblastus</taxon>
    </lineage>
</organism>
<feature type="binding site" evidence="8">
    <location>
        <begin position="35"/>
        <end position="37"/>
    </location>
    <ligand>
        <name>S-adenosyl-L-methionine</name>
        <dbReference type="ChEBI" id="CHEBI:59789"/>
    </ligand>
</feature>
<evidence type="ECO:0000256" key="4">
    <source>
        <dbReference type="ARBA" id="ARBA00022842"/>
    </source>
</evidence>
<feature type="binding site" evidence="8">
    <location>
        <position position="38"/>
    </location>
    <ligand>
        <name>Mg(2+)</name>
        <dbReference type="ChEBI" id="CHEBI:18420"/>
    </ligand>
</feature>
<evidence type="ECO:0000256" key="2">
    <source>
        <dbReference type="ARBA" id="ARBA00022691"/>
    </source>
</evidence>
<dbReference type="Pfam" id="PF04055">
    <property type="entry name" value="Radical_SAM"/>
    <property type="match status" value="1"/>
</dbReference>
<feature type="binding site" evidence="8">
    <location>
        <position position="33"/>
    </location>
    <ligand>
        <name>[4Fe-4S] cluster</name>
        <dbReference type="ChEBI" id="CHEBI:49883"/>
        <note>4Fe-4S-S-AdoMet</note>
    </ligand>
</feature>
<keyword evidence="5 8" id="KW-0408">Iron</keyword>
<evidence type="ECO:0000313" key="10">
    <source>
        <dbReference type="EMBL" id="QEG25030.1"/>
    </source>
</evidence>
<name>A0A5B9PIA6_9BACT</name>
<keyword evidence="6 8" id="KW-0411">Iron-sulfur</keyword>
<dbReference type="InterPro" id="IPR013785">
    <property type="entry name" value="Aldolase_TIM"/>
</dbReference>
<feature type="binding site" evidence="8">
    <location>
        <position position="89"/>
    </location>
    <ligand>
        <name>S-adenosyl-L-methionine</name>
        <dbReference type="ChEBI" id="CHEBI:59789"/>
    </ligand>
</feature>
<feature type="binding site" evidence="8">
    <location>
        <position position="87"/>
    </location>
    <ligand>
        <name>substrate</name>
    </ligand>
</feature>
<dbReference type="RefSeq" id="WP_075082716.1">
    <property type="nucleotide sequence ID" value="NZ_CP042912.1"/>
</dbReference>
<dbReference type="GO" id="GO:0051539">
    <property type="term" value="F:4 iron, 4 sulfur cluster binding"/>
    <property type="evidence" value="ECO:0007669"/>
    <property type="project" value="UniProtKB-UniRule"/>
</dbReference>
<comment type="pathway">
    <text evidence="8">Purine metabolism; 7-cyano-7-deazaguanine biosynthesis.</text>
</comment>
<dbReference type="GO" id="GO:1904047">
    <property type="term" value="F:S-adenosyl-L-methionine binding"/>
    <property type="evidence" value="ECO:0007669"/>
    <property type="project" value="UniProtKB-UniRule"/>
</dbReference>